<feature type="transmembrane region" description="Helical" evidence="6">
    <location>
        <begin position="107"/>
        <end position="124"/>
    </location>
</feature>
<evidence type="ECO:0000256" key="6">
    <source>
        <dbReference type="SAM" id="Phobius"/>
    </source>
</evidence>
<dbReference type="AlphaFoldDB" id="T1CJS6"/>
<keyword evidence="5 6" id="KW-0472">Membrane</keyword>
<dbReference type="InterPro" id="IPR011701">
    <property type="entry name" value="MFS"/>
</dbReference>
<feature type="non-terminal residue" evidence="8">
    <location>
        <position position="268"/>
    </location>
</feature>
<dbReference type="PANTHER" id="PTHR42718">
    <property type="entry name" value="MAJOR FACILITATOR SUPERFAMILY MULTIDRUG TRANSPORTER MFSC"/>
    <property type="match status" value="1"/>
</dbReference>
<dbReference type="Gene3D" id="1.20.1250.20">
    <property type="entry name" value="MFS general substrate transporter like domains"/>
    <property type="match status" value="1"/>
</dbReference>
<name>T1CJS6_9ZZZZ</name>
<dbReference type="InterPro" id="IPR036259">
    <property type="entry name" value="MFS_trans_sf"/>
</dbReference>
<evidence type="ECO:0000256" key="3">
    <source>
        <dbReference type="ARBA" id="ARBA00022692"/>
    </source>
</evidence>
<dbReference type="SUPFAM" id="SSF103473">
    <property type="entry name" value="MFS general substrate transporter"/>
    <property type="match status" value="1"/>
</dbReference>
<comment type="subcellular location">
    <subcellularLocation>
        <location evidence="1">Membrane</location>
        <topology evidence="1">Multi-pass membrane protein</topology>
    </subcellularLocation>
</comment>
<dbReference type="PROSITE" id="PS50850">
    <property type="entry name" value="MFS"/>
    <property type="match status" value="1"/>
</dbReference>
<dbReference type="Pfam" id="PF07690">
    <property type="entry name" value="MFS_1"/>
    <property type="match status" value="1"/>
</dbReference>
<feature type="transmembrane region" description="Helical" evidence="6">
    <location>
        <begin position="170"/>
        <end position="193"/>
    </location>
</feature>
<feature type="transmembrane region" description="Helical" evidence="6">
    <location>
        <begin position="199"/>
        <end position="217"/>
    </location>
</feature>
<comment type="caution">
    <text evidence="8">The sequence shown here is derived from an EMBL/GenBank/DDBJ whole genome shotgun (WGS) entry which is preliminary data.</text>
</comment>
<reference evidence="8" key="2">
    <citation type="journal article" date="2014" name="ISME J.">
        <title>Microbial stratification in low pH oxic and suboxic macroscopic growths along an acid mine drainage.</title>
        <authorList>
            <person name="Mendez-Garcia C."/>
            <person name="Mesa V."/>
            <person name="Sprenger R.R."/>
            <person name="Richter M."/>
            <person name="Diez M.S."/>
            <person name="Solano J."/>
            <person name="Bargiela R."/>
            <person name="Golyshina O.V."/>
            <person name="Manteca A."/>
            <person name="Ramos J.L."/>
            <person name="Gallego J.R."/>
            <person name="Llorente I."/>
            <person name="Martins Dos Santos V.A."/>
            <person name="Jensen O.N."/>
            <person name="Pelaez A.I."/>
            <person name="Sanchez J."/>
            <person name="Ferrer M."/>
        </authorList>
    </citation>
    <scope>NUCLEOTIDE SEQUENCE</scope>
</reference>
<keyword evidence="4 6" id="KW-1133">Transmembrane helix</keyword>
<proteinExistence type="predicted"/>
<reference evidence="8" key="1">
    <citation type="submission" date="2013-08" db="EMBL/GenBank/DDBJ databases">
        <authorList>
            <person name="Mendez C."/>
            <person name="Richter M."/>
            <person name="Ferrer M."/>
            <person name="Sanchez J."/>
        </authorList>
    </citation>
    <scope>NUCLEOTIDE SEQUENCE</scope>
</reference>
<keyword evidence="3 6" id="KW-0812">Transmembrane</keyword>
<evidence type="ECO:0000256" key="2">
    <source>
        <dbReference type="ARBA" id="ARBA00022448"/>
    </source>
</evidence>
<dbReference type="GO" id="GO:0016020">
    <property type="term" value="C:membrane"/>
    <property type="evidence" value="ECO:0007669"/>
    <property type="project" value="UniProtKB-SubCell"/>
</dbReference>
<protein>
    <submittedName>
        <fullName evidence="8">Major facilitator superfamily multidrug transporter</fullName>
    </submittedName>
</protein>
<feature type="transmembrane region" description="Helical" evidence="6">
    <location>
        <begin position="33"/>
        <end position="56"/>
    </location>
</feature>
<evidence type="ECO:0000256" key="4">
    <source>
        <dbReference type="ARBA" id="ARBA00022989"/>
    </source>
</evidence>
<gene>
    <name evidence="8" type="ORF">B2A_00791</name>
</gene>
<dbReference type="GO" id="GO:0022857">
    <property type="term" value="F:transmembrane transporter activity"/>
    <property type="evidence" value="ECO:0007669"/>
    <property type="project" value="InterPro"/>
</dbReference>
<feature type="domain" description="Major facilitator superfamily (MFS) profile" evidence="7">
    <location>
        <begin position="35"/>
        <end position="268"/>
    </location>
</feature>
<dbReference type="PANTHER" id="PTHR42718:SF9">
    <property type="entry name" value="MAJOR FACILITATOR SUPERFAMILY MULTIDRUG TRANSPORTER MFSC"/>
    <property type="match status" value="1"/>
</dbReference>
<evidence type="ECO:0000256" key="1">
    <source>
        <dbReference type="ARBA" id="ARBA00004141"/>
    </source>
</evidence>
<dbReference type="InterPro" id="IPR020846">
    <property type="entry name" value="MFS_dom"/>
</dbReference>
<accession>T1CJS6</accession>
<evidence type="ECO:0000256" key="5">
    <source>
        <dbReference type="ARBA" id="ARBA00023136"/>
    </source>
</evidence>
<feature type="transmembrane region" description="Helical" evidence="6">
    <location>
        <begin position="229"/>
        <end position="253"/>
    </location>
</feature>
<organism evidence="8">
    <name type="scientific">mine drainage metagenome</name>
    <dbReference type="NCBI Taxonomy" id="410659"/>
    <lineage>
        <taxon>unclassified sequences</taxon>
        <taxon>metagenomes</taxon>
        <taxon>ecological metagenomes</taxon>
    </lineage>
</organism>
<feature type="transmembrane region" description="Helical" evidence="6">
    <location>
        <begin position="76"/>
        <end position="95"/>
    </location>
</feature>
<feature type="transmembrane region" description="Helical" evidence="6">
    <location>
        <begin position="136"/>
        <end position="158"/>
    </location>
</feature>
<evidence type="ECO:0000313" key="8">
    <source>
        <dbReference type="EMBL" id="EQD67359.1"/>
    </source>
</evidence>
<keyword evidence="2" id="KW-0813">Transport</keyword>
<dbReference type="EMBL" id="AUZZ01000607">
    <property type="protein sequence ID" value="EQD67359.1"/>
    <property type="molecule type" value="Genomic_DNA"/>
</dbReference>
<evidence type="ECO:0000259" key="7">
    <source>
        <dbReference type="PROSITE" id="PS50850"/>
    </source>
</evidence>
<sequence>MTHRSAAHRPQVAIAVSMSAPSSSAGISPHYKWLALSNTTIAVLLATIDSSIMLIAMPDIFRGIQLNPLQPGNTFYLLWMILGFLIVSSVLVVSLGRLGDMFGRVKMYNLGFVVFTVASLLLALDPFTARTGADWLIVGRIFQGIGAAFLIANSAAILTDAFPPNQRGLALGINNIAGISGSFIGLILGGVLAAIDWRLVFLVSVPFGLFGTIWSYLKLKELGQRHRARIDWAGNVTFAAGLILIMIGVTLGIEPANGNAMGWTSAPV</sequence>